<evidence type="ECO:0000256" key="2">
    <source>
        <dbReference type="SAM" id="MobiDB-lite"/>
    </source>
</evidence>
<feature type="compositionally biased region" description="Polar residues" evidence="2">
    <location>
        <begin position="189"/>
        <end position="215"/>
    </location>
</feature>
<evidence type="ECO:0000256" key="1">
    <source>
        <dbReference type="SAM" id="Coils"/>
    </source>
</evidence>
<feature type="coiled-coil region" evidence="1">
    <location>
        <begin position="581"/>
        <end position="608"/>
    </location>
</feature>
<feature type="compositionally biased region" description="Polar residues" evidence="2">
    <location>
        <begin position="32"/>
        <end position="43"/>
    </location>
</feature>
<feature type="compositionally biased region" description="Polar residues" evidence="2">
    <location>
        <begin position="148"/>
        <end position="160"/>
    </location>
</feature>
<keyword evidence="1" id="KW-0175">Coiled coil</keyword>
<feature type="compositionally biased region" description="Low complexity" evidence="2">
    <location>
        <begin position="280"/>
        <end position="291"/>
    </location>
</feature>
<feature type="compositionally biased region" description="Polar residues" evidence="2">
    <location>
        <begin position="322"/>
        <end position="345"/>
    </location>
</feature>
<feature type="compositionally biased region" description="Low complexity" evidence="2">
    <location>
        <begin position="299"/>
        <end position="314"/>
    </location>
</feature>
<name>A0AAV5AF53_9AGAM</name>
<accession>A0AAV5AF53</accession>
<dbReference type="AlphaFoldDB" id="A0AAV5AF53"/>
<feature type="coiled-coil region" evidence="1">
    <location>
        <begin position="414"/>
        <end position="485"/>
    </location>
</feature>
<feature type="compositionally biased region" description="Basic and acidic residues" evidence="2">
    <location>
        <begin position="44"/>
        <end position="61"/>
    </location>
</feature>
<gene>
    <name evidence="3" type="ORF">Clacol_006608</name>
</gene>
<protein>
    <submittedName>
        <fullName evidence="3">Uncharacterized protein</fullName>
    </submittedName>
</protein>
<reference evidence="3" key="1">
    <citation type="submission" date="2021-10" db="EMBL/GenBank/DDBJ databases">
        <title>De novo Genome Assembly of Clathrus columnatus (Basidiomycota, Fungi) Using Illumina and Nanopore Sequence Data.</title>
        <authorList>
            <person name="Ogiso-Tanaka E."/>
            <person name="Itagaki H."/>
            <person name="Hosoya T."/>
            <person name="Hosaka K."/>
        </authorList>
    </citation>
    <scope>NUCLEOTIDE SEQUENCE</scope>
    <source>
        <strain evidence="3">MO-923</strain>
    </source>
</reference>
<dbReference type="EMBL" id="BPWL01000007">
    <property type="protein sequence ID" value="GJJ12367.1"/>
    <property type="molecule type" value="Genomic_DNA"/>
</dbReference>
<evidence type="ECO:0000313" key="4">
    <source>
        <dbReference type="Proteomes" id="UP001050691"/>
    </source>
</evidence>
<keyword evidence="4" id="KW-1185">Reference proteome</keyword>
<feature type="compositionally biased region" description="Low complexity" evidence="2">
    <location>
        <begin position="243"/>
        <end position="256"/>
    </location>
</feature>
<feature type="region of interest" description="Disordered" evidence="2">
    <location>
        <begin position="17"/>
        <end position="111"/>
    </location>
</feature>
<dbReference type="Proteomes" id="UP001050691">
    <property type="component" value="Unassembled WGS sequence"/>
</dbReference>
<sequence length="720" mass="80218">MPWRRCYYYDQDTEWRGAPKSKSKTRYLKNPSLASASSYTSTKELSDRPSHRYNDHQDLSSRIESSSLGARLSDPEDLLQQPKQLSESLARRISEPSTMRSGHSGSGWGSHAMNDVSSSTWASHGISNIFSSTWDTQKEDDVSWNTTVTKSKQSLSSSRPVPTAPASMLKASTSPTTSNQESALPPNPVNSGQSPTFNKKISISLPQPPLSGTQLPSPAPKPPTSVPPSPVTNKEPPAFSPKSSTPVPQSLVSPQQPSQPPPPPPPSTITPFPLPPPPQQSGQVSSPTAAFRPPPPLPHSSFSPALQSASSTSSIQRPTLGIRTSSVRLDPSLSTPTTATIQSIGPRSHSPHQHHKETMEKKDVLAGHQAEARLRMICKTVWYYLEHKKAESAVNSAHKLKASYKSRSIGEGARARLEKSAQEADSKARDARRELDSMFSRFLENELWPTSLPQDNRLELTIQQLQDLQTQVNELDEKVKLESSLQEDHVTAEQINTDQKSLIDLLDQLDIRQSDIEYSIDQRLRDLDQKQESVFSDLSARARMDEEQVASVVKLIKQQVNELSKQHEAFAVELSQVCLKQADASHEIKRLQLENEGLKKRLVTYEERDLRLRSEFQAFVDSFEVFKGQQIFNIQERIDQRLLDSMKTGLLTQVRERIDERFSAVRQGIEARLKSTREVTAKDFDAKYGPLVDFLGQFRGHLQSAMSGVNGDVNGDSMHE</sequence>
<feature type="region of interest" description="Disordered" evidence="2">
    <location>
        <begin position="148"/>
        <end position="363"/>
    </location>
</feature>
<evidence type="ECO:0000313" key="3">
    <source>
        <dbReference type="EMBL" id="GJJ12367.1"/>
    </source>
</evidence>
<dbReference type="PRINTS" id="PR01217">
    <property type="entry name" value="PRICHEXTENSN"/>
</dbReference>
<feature type="compositionally biased region" description="Pro residues" evidence="2">
    <location>
        <begin position="257"/>
        <end position="279"/>
    </location>
</feature>
<feature type="compositionally biased region" description="Pro residues" evidence="2">
    <location>
        <begin position="217"/>
        <end position="230"/>
    </location>
</feature>
<organism evidence="3 4">
    <name type="scientific">Clathrus columnatus</name>
    <dbReference type="NCBI Taxonomy" id="1419009"/>
    <lineage>
        <taxon>Eukaryota</taxon>
        <taxon>Fungi</taxon>
        <taxon>Dikarya</taxon>
        <taxon>Basidiomycota</taxon>
        <taxon>Agaricomycotina</taxon>
        <taxon>Agaricomycetes</taxon>
        <taxon>Phallomycetidae</taxon>
        <taxon>Phallales</taxon>
        <taxon>Clathraceae</taxon>
        <taxon>Clathrus</taxon>
    </lineage>
</organism>
<proteinExistence type="predicted"/>
<comment type="caution">
    <text evidence="3">The sequence shown here is derived from an EMBL/GenBank/DDBJ whole genome shotgun (WGS) entry which is preliminary data.</text>
</comment>
<feature type="compositionally biased region" description="Polar residues" evidence="2">
    <location>
        <begin position="170"/>
        <end position="182"/>
    </location>
</feature>